<dbReference type="NCBIfam" id="NF006050">
    <property type="entry name" value="PRK08197.1"/>
    <property type="match status" value="1"/>
</dbReference>
<dbReference type="GO" id="GO:0004794">
    <property type="term" value="F:threonine deaminase activity"/>
    <property type="evidence" value="ECO:0007669"/>
    <property type="project" value="TreeGrafter"/>
</dbReference>
<feature type="domain" description="Tryptophan synthase beta chain-like PALP" evidence="7">
    <location>
        <begin position="73"/>
        <end position="378"/>
    </location>
</feature>
<evidence type="ECO:0000256" key="5">
    <source>
        <dbReference type="NCBIfam" id="TIGR00260"/>
    </source>
</evidence>
<dbReference type="GO" id="GO:0009097">
    <property type="term" value="P:isoleucine biosynthetic process"/>
    <property type="evidence" value="ECO:0007669"/>
    <property type="project" value="TreeGrafter"/>
</dbReference>
<evidence type="ECO:0000256" key="2">
    <source>
        <dbReference type="ARBA" id="ARBA00005517"/>
    </source>
</evidence>
<accession>A0AAT9LBC0</accession>
<evidence type="ECO:0000313" key="8">
    <source>
        <dbReference type="EMBL" id="QUL98379.1"/>
    </source>
</evidence>
<proteinExistence type="inferred from homology"/>
<dbReference type="Pfam" id="PF00291">
    <property type="entry name" value="PALP"/>
    <property type="match status" value="1"/>
</dbReference>
<dbReference type="EC" id="4.2.3.1" evidence="5"/>
<evidence type="ECO:0000256" key="6">
    <source>
        <dbReference type="PIRSR" id="PIRSR604450-51"/>
    </source>
</evidence>
<name>A0AAT9LBC0_9FIRM</name>
<dbReference type="NCBIfam" id="TIGR00260">
    <property type="entry name" value="thrC"/>
    <property type="match status" value="1"/>
</dbReference>
<reference evidence="8" key="2">
    <citation type="journal article" date="2023" name="Biology">
        <title>Prokaryotic Life Associated with Coal-Fire Gas Vents Revealed by Metagenomics.</title>
        <authorList>
            <person name="Kadnikov V.V."/>
            <person name="Mardanov A.V."/>
            <person name="Beletsky A.V."/>
            <person name="Karnachuk O.V."/>
            <person name="Ravin N.V."/>
        </authorList>
    </citation>
    <scope>NUCLEOTIDE SEQUENCE</scope>
    <source>
        <strain evidence="8">Bu02</strain>
    </source>
</reference>
<reference evidence="8" key="1">
    <citation type="submission" date="2020-10" db="EMBL/GenBank/DDBJ databases">
        <authorList>
            <person name="Kadnikov V."/>
            <person name="Beletsky A.V."/>
            <person name="Mardanov A.V."/>
            <person name="Karnachuk O.V."/>
            <person name="Ravin N.V."/>
        </authorList>
    </citation>
    <scope>NUCLEOTIDE SEQUENCE</scope>
    <source>
        <strain evidence="8">Bu02</strain>
    </source>
</reference>
<dbReference type="GO" id="GO:0003941">
    <property type="term" value="F:L-serine ammonia-lyase activity"/>
    <property type="evidence" value="ECO:0007669"/>
    <property type="project" value="TreeGrafter"/>
</dbReference>
<protein>
    <recommendedName>
        <fullName evidence="5">Threonine synthase</fullName>
        <ecNumber evidence="5">4.2.3.1</ecNumber>
    </recommendedName>
</protein>
<dbReference type="Gene3D" id="3.40.50.1100">
    <property type="match status" value="2"/>
</dbReference>
<dbReference type="PANTHER" id="PTHR48078:SF6">
    <property type="entry name" value="L-THREONINE DEHYDRATASE CATABOLIC TDCB"/>
    <property type="match status" value="1"/>
</dbReference>
<organism evidence="8">
    <name type="scientific">Candidatus Fermentithermobacillus carboniphilus</name>
    <dbReference type="NCBI Taxonomy" id="3085328"/>
    <lineage>
        <taxon>Bacteria</taxon>
        <taxon>Bacillati</taxon>
        <taxon>Bacillota</taxon>
        <taxon>Candidatus Fermentithermobacillia</taxon>
        <taxon>Candidatus Fermentithermobacillales</taxon>
        <taxon>Candidatus Fermentithermobacillaceae</taxon>
        <taxon>Candidatus Fermentithermobacillus</taxon>
    </lineage>
</organism>
<dbReference type="InterPro" id="IPR004450">
    <property type="entry name" value="Thr_synthase-like"/>
</dbReference>
<dbReference type="CDD" id="cd01563">
    <property type="entry name" value="Thr-synth_1"/>
    <property type="match status" value="1"/>
</dbReference>
<feature type="modified residue" description="N6-(pyridoxal phosphate)lysine" evidence="6">
    <location>
        <position position="111"/>
    </location>
</feature>
<evidence type="ECO:0000256" key="1">
    <source>
        <dbReference type="ARBA" id="ARBA00001933"/>
    </source>
</evidence>
<dbReference type="PANTHER" id="PTHR48078">
    <property type="entry name" value="THREONINE DEHYDRATASE, MITOCHONDRIAL-RELATED"/>
    <property type="match status" value="1"/>
</dbReference>
<comment type="cofactor">
    <cofactor evidence="1 6">
        <name>pyridoxal 5'-phosphate</name>
        <dbReference type="ChEBI" id="CHEBI:597326"/>
    </cofactor>
</comment>
<dbReference type="GO" id="GO:0004795">
    <property type="term" value="F:threonine synthase activity"/>
    <property type="evidence" value="ECO:0007669"/>
    <property type="project" value="UniProtKB-UniRule"/>
</dbReference>
<gene>
    <name evidence="8" type="ORF">IMF26_10240</name>
</gene>
<dbReference type="InterPro" id="IPR036052">
    <property type="entry name" value="TrpB-like_PALP_sf"/>
</dbReference>
<keyword evidence="4 8" id="KW-0456">Lyase</keyword>
<evidence type="ECO:0000256" key="4">
    <source>
        <dbReference type="ARBA" id="ARBA00023239"/>
    </source>
</evidence>
<keyword evidence="3 6" id="KW-0663">Pyridoxal phosphate</keyword>
<dbReference type="InterPro" id="IPR001926">
    <property type="entry name" value="TrpB-like_PALP"/>
</dbReference>
<dbReference type="GO" id="GO:0006565">
    <property type="term" value="P:L-serine catabolic process"/>
    <property type="evidence" value="ECO:0007669"/>
    <property type="project" value="TreeGrafter"/>
</dbReference>
<dbReference type="SUPFAM" id="SSF53686">
    <property type="entry name" value="Tryptophan synthase beta subunit-like PLP-dependent enzymes"/>
    <property type="match status" value="1"/>
</dbReference>
<sequence>MKSYLKTLECPRCGKTYDPSKLVNTCECGTPLLVRYDLETLKKEAGPEIWKTRRRGLWRYKELLPVTDEKNIVSLGEGGTPVLPMKGMGKVYGLKNLYLKDEGLNPTGTFKARGASVGVSRAKELGAKALAMPTAGNAGAAWAAYSARAGLKMVVAMPEDAPVTTQAECVAYGASTYLVRGLISDAGRVVREASQRHGWFEVATLKEPYRIEGKKTMGLEIWEDFDGKMPAAIIYPTGGGVGLIGMWKAFSELKALGWLSGPLPKMVVVQAEGCAPIVRAYREGKNRAEFFQGACTIAAGIRVPSALGDFLVLDAVRSSGGTCVSVSDGEILDTWKEVARRDGMLICPEGAAAVRAAKIVADMGLIGPDDPVLVLNTGAGMKYVELLNEKARKLEEGELPE</sequence>
<dbReference type="InterPro" id="IPR050147">
    <property type="entry name" value="Ser/Thr_Dehydratase"/>
</dbReference>
<dbReference type="EMBL" id="CP062796">
    <property type="protein sequence ID" value="QUL98379.1"/>
    <property type="molecule type" value="Genomic_DNA"/>
</dbReference>
<comment type="similarity">
    <text evidence="2">Belongs to the threonine synthase family.</text>
</comment>
<dbReference type="GO" id="GO:0009088">
    <property type="term" value="P:threonine biosynthetic process"/>
    <property type="evidence" value="ECO:0007669"/>
    <property type="project" value="UniProtKB-UniRule"/>
</dbReference>
<evidence type="ECO:0000256" key="3">
    <source>
        <dbReference type="ARBA" id="ARBA00022898"/>
    </source>
</evidence>
<dbReference type="KEGG" id="fcz:IMF26_10240"/>
<dbReference type="GO" id="GO:0006567">
    <property type="term" value="P:L-threonine catabolic process"/>
    <property type="evidence" value="ECO:0007669"/>
    <property type="project" value="TreeGrafter"/>
</dbReference>
<evidence type="ECO:0000259" key="7">
    <source>
        <dbReference type="Pfam" id="PF00291"/>
    </source>
</evidence>
<dbReference type="AlphaFoldDB" id="A0AAT9LBC0"/>